<organism evidence="3 4">
    <name type="scientific">Azospirillum brasilense</name>
    <dbReference type="NCBI Taxonomy" id="192"/>
    <lineage>
        <taxon>Bacteria</taxon>
        <taxon>Pseudomonadati</taxon>
        <taxon>Pseudomonadota</taxon>
        <taxon>Alphaproteobacteria</taxon>
        <taxon>Rhodospirillales</taxon>
        <taxon>Azospirillaceae</taxon>
        <taxon>Azospirillum</taxon>
    </lineage>
</organism>
<dbReference type="Proteomes" id="UP000298693">
    <property type="component" value="Plasmid p1"/>
</dbReference>
<sequence>MAPVAAAQPTRFAIQKARGKGWKTLEVGEDLDHARARFNLMVRVNPRAYFRLIQLDHNAGAGGDGMEFSWRLIELHDPTQGGAAGPGPKPAPARPAPRVAARGASRAPRRRETVPLPLRFYAAVVLAGLLIGGVLYLRYGLPGP</sequence>
<evidence type="ECO:0000256" key="1">
    <source>
        <dbReference type="SAM" id="MobiDB-lite"/>
    </source>
</evidence>
<dbReference type="EMBL" id="CP032346">
    <property type="protein sequence ID" value="QCO17236.1"/>
    <property type="molecule type" value="Genomic_DNA"/>
</dbReference>
<evidence type="ECO:0000313" key="3">
    <source>
        <dbReference type="EMBL" id="QCO17236.1"/>
    </source>
</evidence>
<reference evidence="3 4" key="1">
    <citation type="submission" date="2018-09" db="EMBL/GenBank/DDBJ databases">
        <title>Whole genome based analysis of evolution and adaptive divergence in Indian and Brazilian strains of Azospirillum brasilense.</title>
        <authorList>
            <person name="Singh C."/>
            <person name="Tripathi A.K."/>
        </authorList>
    </citation>
    <scope>NUCLEOTIDE SEQUENCE [LARGE SCALE GENOMIC DNA]</scope>
    <source>
        <strain evidence="3 4">MTCC4039</strain>
        <plasmid evidence="3 4">p1</plasmid>
    </source>
</reference>
<keyword evidence="3" id="KW-0614">Plasmid</keyword>
<dbReference type="RefSeq" id="WP_137141363.1">
    <property type="nucleotide sequence ID" value="NZ_CP032346.1"/>
</dbReference>
<dbReference type="AlphaFoldDB" id="A0A4D8R9D3"/>
<proteinExistence type="predicted"/>
<accession>A0A4D8R9D3</accession>
<evidence type="ECO:0000313" key="4">
    <source>
        <dbReference type="Proteomes" id="UP000298693"/>
    </source>
</evidence>
<feature type="compositionally biased region" description="Low complexity" evidence="1">
    <location>
        <begin position="96"/>
        <end position="106"/>
    </location>
</feature>
<protein>
    <submittedName>
        <fullName evidence="3">Uncharacterized protein</fullName>
    </submittedName>
</protein>
<geneLocation type="plasmid" evidence="3">
    <name>p1</name>
</geneLocation>
<feature type="region of interest" description="Disordered" evidence="1">
    <location>
        <begin position="77"/>
        <end position="108"/>
    </location>
</feature>
<evidence type="ECO:0000256" key="2">
    <source>
        <dbReference type="SAM" id="Phobius"/>
    </source>
</evidence>
<feature type="transmembrane region" description="Helical" evidence="2">
    <location>
        <begin position="118"/>
        <end position="139"/>
    </location>
</feature>
<keyword evidence="2" id="KW-1133">Transmembrane helix</keyword>
<keyword evidence="2" id="KW-0472">Membrane</keyword>
<keyword evidence="2" id="KW-0812">Transmembrane</keyword>
<name>A0A4D8R9D3_AZOBR</name>
<gene>
    <name evidence="3" type="ORF">D3869_18425</name>
</gene>